<keyword evidence="3" id="KW-1185">Reference proteome</keyword>
<evidence type="ECO:0000256" key="1">
    <source>
        <dbReference type="SAM" id="Phobius"/>
    </source>
</evidence>
<evidence type="ECO:0000313" key="2">
    <source>
        <dbReference type="EMBL" id="SFU02655.1"/>
    </source>
</evidence>
<reference evidence="3" key="1">
    <citation type="submission" date="2016-10" db="EMBL/GenBank/DDBJ databases">
        <authorList>
            <person name="Varghese N."/>
            <person name="Submissions S."/>
        </authorList>
    </citation>
    <scope>NUCLEOTIDE SEQUENCE [LARGE SCALE GENOMIC DNA]</scope>
    <source>
        <strain evidence="3">Ah-143</strain>
    </source>
</reference>
<evidence type="ECO:0000313" key="3">
    <source>
        <dbReference type="Proteomes" id="UP000199187"/>
    </source>
</evidence>
<keyword evidence="1" id="KW-0472">Membrane</keyword>
<accession>A0A1I7CTB1</accession>
<dbReference type="Proteomes" id="UP000199187">
    <property type="component" value="Unassembled WGS sequence"/>
</dbReference>
<keyword evidence="1" id="KW-0812">Transmembrane</keyword>
<feature type="transmembrane region" description="Helical" evidence="1">
    <location>
        <begin position="59"/>
        <end position="81"/>
    </location>
</feature>
<sequence>MNINTIFENYWNTYETYIYICILSLIISYIAHLINIKIRVKDLKLSEKESQKAKDVTKFYFLSILALVFIVNVILIIAISFNIPHPISSNGIYNNIG</sequence>
<organism evidence="2 3">
    <name type="scientific">Kosakonia arachidis</name>
    <dbReference type="NCBI Taxonomy" id="551989"/>
    <lineage>
        <taxon>Bacteria</taxon>
        <taxon>Pseudomonadati</taxon>
        <taxon>Pseudomonadota</taxon>
        <taxon>Gammaproteobacteria</taxon>
        <taxon>Enterobacterales</taxon>
        <taxon>Enterobacteriaceae</taxon>
        <taxon>Kosakonia</taxon>
    </lineage>
</organism>
<gene>
    <name evidence="2" type="ORF">SAMN05192562_10418</name>
</gene>
<feature type="transmembrane region" description="Helical" evidence="1">
    <location>
        <begin position="17"/>
        <end position="38"/>
    </location>
</feature>
<proteinExistence type="predicted"/>
<dbReference type="RefSeq" id="WP_090122810.1">
    <property type="nucleotide sequence ID" value="NZ_CP045300.1"/>
</dbReference>
<dbReference type="AlphaFoldDB" id="A0A1I7CTB1"/>
<keyword evidence="1" id="KW-1133">Transmembrane helix</keyword>
<name>A0A1I7CTB1_9ENTR</name>
<protein>
    <submittedName>
        <fullName evidence="2">Uncharacterized protein</fullName>
    </submittedName>
</protein>
<dbReference type="EMBL" id="FPAU01000004">
    <property type="protein sequence ID" value="SFU02655.1"/>
    <property type="molecule type" value="Genomic_DNA"/>
</dbReference>